<dbReference type="RefSeq" id="WP_013320308.1">
    <property type="nucleotide sequence ID" value="NC_014501.1"/>
</dbReference>
<dbReference type="InterPro" id="IPR050498">
    <property type="entry name" value="Ycf3"/>
</dbReference>
<dbReference type="AlphaFoldDB" id="E0UIK4"/>
<protein>
    <submittedName>
        <fullName evidence="4">TPR repeat-containing protein</fullName>
    </submittedName>
</protein>
<dbReference type="KEGG" id="cyj:Cyan7822_0147"/>
<gene>
    <name evidence="4" type="ordered locus">Cyan7822_0147</name>
</gene>
<evidence type="ECO:0000256" key="3">
    <source>
        <dbReference type="PROSITE-ProRule" id="PRU00339"/>
    </source>
</evidence>
<dbReference type="InterPro" id="IPR011990">
    <property type="entry name" value="TPR-like_helical_dom_sf"/>
</dbReference>
<dbReference type="STRING" id="497965.Cyan7822_0147"/>
<dbReference type="PROSITE" id="PS50005">
    <property type="entry name" value="TPR"/>
    <property type="match status" value="4"/>
</dbReference>
<dbReference type="InterPro" id="IPR019734">
    <property type="entry name" value="TPR_rpt"/>
</dbReference>
<keyword evidence="1" id="KW-0677">Repeat</keyword>
<feature type="repeat" description="TPR" evidence="3">
    <location>
        <begin position="462"/>
        <end position="495"/>
    </location>
</feature>
<organism evidence="4 5">
    <name type="scientific">Gloeothece verrucosa (strain PCC 7822)</name>
    <name type="common">Cyanothece sp. (strain PCC 7822)</name>
    <dbReference type="NCBI Taxonomy" id="497965"/>
    <lineage>
        <taxon>Bacteria</taxon>
        <taxon>Bacillati</taxon>
        <taxon>Cyanobacteriota</taxon>
        <taxon>Cyanophyceae</taxon>
        <taxon>Oscillatoriophycideae</taxon>
        <taxon>Chroococcales</taxon>
        <taxon>Aphanothecaceae</taxon>
        <taxon>Gloeothece</taxon>
        <taxon>Gloeothece verrucosa</taxon>
    </lineage>
</organism>
<dbReference type="SMART" id="SM00028">
    <property type="entry name" value="TPR"/>
    <property type="match status" value="5"/>
</dbReference>
<name>E0UIK4_GLOV7</name>
<dbReference type="Pfam" id="PF00515">
    <property type="entry name" value="TPR_1"/>
    <property type="match status" value="1"/>
</dbReference>
<dbReference type="Proteomes" id="UP000008206">
    <property type="component" value="Chromosome"/>
</dbReference>
<dbReference type="PANTHER" id="PTHR44858">
    <property type="entry name" value="TETRATRICOPEPTIDE REPEAT PROTEIN 6"/>
    <property type="match status" value="1"/>
</dbReference>
<feature type="repeat" description="TPR" evidence="3">
    <location>
        <begin position="394"/>
        <end position="427"/>
    </location>
</feature>
<dbReference type="OrthoDB" id="536969at2"/>
<sequence>MNTNYLFQLVFPHKTLKIYDKIYTLPILVNRKFLRLQEKIQARQQLIKKDNRFFPQWLKVFSSVESISFDEQFNQLEKLIGDYQKIISILNQYQAAYQQFFVVLAEDIKKIVSTKFTELYQAERERLELEKKFQDDEFLGIILSNQKNQIFQNTLILYRSAQLMLKKLELISKSIQKISDDQNSQIQILKNTVDDLSSYYQIYQLQKKIDLIEKDIEKLSDIAINFEQHLIKFLNPFQDLITQVVAVDQELLGIVAQISILAKDILEQETTLTHFEPLEPWTANLIEFILKSQEKENRIPEALEEISREMFLSLEQFQIPETILKETSLSKILNSMSFEVENKLEQFSLKIKPEIAAQLAKDYHRQGMNDYLQKDYQRMRLNLTEAIKHNPFYLNAYYNRGLAYYHLEDYDKAIEDYNQALKLDPQSSYAYNGRGFVYYQLKKYDQALEDYNQALTLNPQLIYAYWNRGLSYHQMEKYFLALEDYNKALLLNSQLTDIYLKIGLIKYEIGAITEAIEQWHKVLLLEPHNPQAKLALAVALYHQEPQNNLGQLVQDSLQLEPRLAEQDFLKSQLWGNQLRGDTQKWLCDPKRLN</sequence>
<keyword evidence="2 3" id="KW-0802">TPR repeat</keyword>
<keyword evidence="5" id="KW-1185">Reference proteome</keyword>
<evidence type="ECO:0000256" key="1">
    <source>
        <dbReference type="ARBA" id="ARBA00022737"/>
    </source>
</evidence>
<dbReference type="Gene3D" id="1.25.40.10">
    <property type="entry name" value="Tetratricopeptide repeat domain"/>
    <property type="match status" value="2"/>
</dbReference>
<accession>E0UIK4</accession>
<feature type="repeat" description="TPR" evidence="3">
    <location>
        <begin position="428"/>
        <end position="461"/>
    </location>
</feature>
<evidence type="ECO:0000313" key="5">
    <source>
        <dbReference type="Proteomes" id="UP000008206"/>
    </source>
</evidence>
<dbReference type="Pfam" id="PF13414">
    <property type="entry name" value="TPR_11"/>
    <property type="match status" value="1"/>
</dbReference>
<evidence type="ECO:0000256" key="2">
    <source>
        <dbReference type="ARBA" id="ARBA00022803"/>
    </source>
</evidence>
<proteinExistence type="predicted"/>
<dbReference type="SUPFAM" id="SSF48452">
    <property type="entry name" value="TPR-like"/>
    <property type="match status" value="1"/>
</dbReference>
<dbReference type="GO" id="GO:0009279">
    <property type="term" value="C:cell outer membrane"/>
    <property type="evidence" value="ECO:0007669"/>
    <property type="project" value="TreeGrafter"/>
</dbReference>
<feature type="repeat" description="TPR" evidence="3">
    <location>
        <begin position="496"/>
        <end position="529"/>
    </location>
</feature>
<dbReference type="GO" id="GO:0046813">
    <property type="term" value="P:receptor-mediated virion attachment to host cell"/>
    <property type="evidence" value="ECO:0007669"/>
    <property type="project" value="TreeGrafter"/>
</dbReference>
<dbReference type="PROSITE" id="PS50293">
    <property type="entry name" value="TPR_REGION"/>
    <property type="match status" value="2"/>
</dbReference>
<dbReference type="PANTHER" id="PTHR44858:SF1">
    <property type="entry name" value="UDP-N-ACETYLGLUCOSAMINE--PEPTIDE N-ACETYLGLUCOSAMINYLTRANSFERASE SPINDLY-RELATED"/>
    <property type="match status" value="1"/>
</dbReference>
<dbReference type="eggNOG" id="COG0457">
    <property type="taxonomic scope" value="Bacteria"/>
</dbReference>
<dbReference type="HOGENOM" id="CLU_459856_0_0_3"/>
<evidence type="ECO:0000313" key="4">
    <source>
        <dbReference type="EMBL" id="ADN12198.1"/>
    </source>
</evidence>
<reference evidence="5" key="1">
    <citation type="journal article" date="2011" name="MBio">
        <title>Novel metabolic attributes of the genus Cyanothece, comprising a group of unicellular nitrogen-fixing Cyanobacteria.</title>
        <authorList>
            <person name="Bandyopadhyay A."/>
            <person name="Elvitigala T."/>
            <person name="Welsh E."/>
            <person name="Stockel J."/>
            <person name="Liberton M."/>
            <person name="Min H."/>
            <person name="Sherman L.A."/>
            <person name="Pakrasi H.B."/>
        </authorList>
    </citation>
    <scope>NUCLEOTIDE SEQUENCE [LARGE SCALE GENOMIC DNA]</scope>
    <source>
        <strain evidence="5">PCC 7822</strain>
    </source>
</reference>
<dbReference type="EMBL" id="CP002198">
    <property type="protein sequence ID" value="ADN12198.1"/>
    <property type="molecule type" value="Genomic_DNA"/>
</dbReference>